<sequence length="119" mass="14009">MVRSYSSKPKPLPEIPVNPLKDLYAATNQKSNGSVYDKKPFKMMCEEGKTYMWCLCGHSKRQPLCDGTHNNPFYHIKLKPIKFTVTKTKEYWLCNCKQTKNRPFCDGSHKDEELKKQFW</sequence>
<evidence type="ECO:0000313" key="1">
    <source>
        <dbReference type="EMBL" id="KAJ8683031.1"/>
    </source>
</evidence>
<comment type="caution">
    <text evidence="1">The sequence shown here is derived from an EMBL/GenBank/DDBJ whole genome shotgun (WGS) entry which is preliminary data.</text>
</comment>
<dbReference type="Proteomes" id="UP001239111">
    <property type="component" value="Chromosome 1"/>
</dbReference>
<proteinExistence type="predicted"/>
<evidence type="ECO:0000313" key="2">
    <source>
        <dbReference type="Proteomes" id="UP001239111"/>
    </source>
</evidence>
<gene>
    <name evidence="1" type="ORF">QAD02_018823</name>
</gene>
<protein>
    <submittedName>
        <fullName evidence="1">Uncharacterized protein</fullName>
    </submittedName>
</protein>
<dbReference type="EMBL" id="CM056741">
    <property type="protein sequence ID" value="KAJ8683031.1"/>
    <property type="molecule type" value="Genomic_DNA"/>
</dbReference>
<organism evidence="1 2">
    <name type="scientific">Eretmocerus hayati</name>
    <dbReference type="NCBI Taxonomy" id="131215"/>
    <lineage>
        <taxon>Eukaryota</taxon>
        <taxon>Metazoa</taxon>
        <taxon>Ecdysozoa</taxon>
        <taxon>Arthropoda</taxon>
        <taxon>Hexapoda</taxon>
        <taxon>Insecta</taxon>
        <taxon>Pterygota</taxon>
        <taxon>Neoptera</taxon>
        <taxon>Endopterygota</taxon>
        <taxon>Hymenoptera</taxon>
        <taxon>Apocrita</taxon>
        <taxon>Proctotrupomorpha</taxon>
        <taxon>Chalcidoidea</taxon>
        <taxon>Aphelinidae</taxon>
        <taxon>Aphelininae</taxon>
        <taxon>Eretmocerus</taxon>
    </lineage>
</organism>
<reference evidence="1" key="1">
    <citation type="submission" date="2023-04" db="EMBL/GenBank/DDBJ databases">
        <title>A chromosome-level genome assembly of the parasitoid wasp Eretmocerus hayati.</title>
        <authorList>
            <person name="Zhong Y."/>
            <person name="Liu S."/>
            <person name="Liu Y."/>
        </authorList>
    </citation>
    <scope>NUCLEOTIDE SEQUENCE</scope>
    <source>
        <strain evidence="1">ZJU_SS_LIU_2023</strain>
    </source>
</reference>
<accession>A0ACC2PHV7</accession>
<name>A0ACC2PHV7_9HYME</name>
<keyword evidence="2" id="KW-1185">Reference proteome</keyword>